<evidence type="ECO:0000313" key="9">
    <source>
        <dbReference type="EMBL" id="QDT07949.1"/>
    </source>
</evidence>
<dbReference type="GO" id="GO:0016758">
    <property type="term" value="F:hexosyltransferase activity"/>
    <property type="evidence" value="ECO:0007669"/>
    <property type="project" value="InterPro"/>
</dbReference>
<feature type="transmembrane region" description="Helical" evidence="8">
    <location>
        <begin position="107"/>
        <end position="129"/>
    </location>
</feature>
<evidence type="ECO:0000256" key="4">
    <source>
        <dbReference type="ARBA" id="ARBA00022692"/>
    </source>
</evidence>
<evidence type="ECO:0000313" key="10">
    <source>
        <dbReference type="Proteomes" id="UP000318538"/>
    </source>
</evidence>
<keyword evidence="6 8" id="KW-0472">Membrane</keyword>
<dbReference type="OrthoDB" id="235448at2"/>
<organism evidence="9 10">
    <name type="scientific">Rubripirellula lacrimiformis</name>
    <dbReference type="NCBI Taxonomy" id="1930273"/>
    <lineage>
        <taxon>Bacteria</taxon>
        <taxon>Pseudomonadati</taxon>
        <taxon>Planctomycetota</taxon>
        <taxon>Planctomycetia</taxon>
        <taxon>Pirellulales</taxon>
        <taxon>Pirellulaceae</taxon>
        <taxon>Rubripirellula</taxon>
    </lineage>
</organism>
<evidence type="ECO:0000256" key="5">
    <source>
        <dbReference type="ARBA" id="ARBA00022989"/>
    </source>
</evidence>
<evidence type="ECO:0000256" key="3">
    <source>
        <dbReference type="ARBA" id="ARBA00022679"/>
    </source>
</evidence>
<feature type="transmembrane region" description="Helical" evidence="8">
    <location>
        <begin position="179"/>
        <end position="203"/>
    </location>
</feature>
<dbReference type="EMBL" id="CP036525">
    <property type="protein sequence ID" value="QDT07949.1"/>
    <property type="molecule type" value="Genomic_DNA"/>
</dbReference>
<evidence type="ECO:0000256" key="6">
    <source>
        <dbReference type="ARBA" id="ARBA00023136"/>
    </source>
</evidence>
<sequence>MSQRFCVGRGRYLLLSLVVFLMGVGATAARTVKQYQTPGPFDPSRQGMCDFHNGIYFPATALVDGISPYGAQYAATNPVARQIPFFLPSILALHAPLTVLPLRVAEVVYFLFSVALVLAISGLVVGSIIRPIRLDYLLAVAAALVFSRGGHITLFDGYFTLELVLATFLAIRWGDRRPWWAAVALAVVAAKPTYLLPLGFLMLARGNVKALVIGAILTIITAGVPFAWLAYHEGDGDWIRGAEVLGEQIALSQEIHRAQYDESPVHSWTRVDALATVAKWTGSEPNESVHLIVMMVLLAPVMFVLDRRRRRSIDDGLAGLTGAIILCATLVSIYHQSYDTMLLIMPLSAVLVGSPAIWNQVHAGWRLAILCLTAVPLFNYLSTRMVLGRLDAGPTVEQIVTSINGICLLGLLIGVVYLGFRRSPAVTLRTNEIDGAAKTE</sequence>
<evidence type="ECO:0000256" key="7">
    <source>
        <dbReference type="ARBA" id="ARBA00024033"/>
    </source>
</evidence>
<evidence type="ECO:0000256" key="2">
    <source>
        <dbReference type="ARBA" id="ARBA00022475"/>
    </source>
</evidence>
<reference evidence="9 10" key="1">
    <citation type="submission" date="2019-02" db="EMBL/GenBank/DDBJ databases">
        <title>Deep-cultivation of Planctomycetes and their phenomic and genomic characterization uncovers novel biology.</title>
        <authorList>
            <person name="Wiegand S."/>
            <person name="Jogler M."/>
            <person name="Boedeker C."/>
            <person name="Pinto D."/>
            <person name="Vollmers J."/>
            <person name="Rivas-Marin E."/>
            <person name="Kohn T."/>
            <person name="Peeters S.H."/>
            <person name="Heuer A."/>
            <person name="Rast P."/>
            <person name="Oberbeckmann S."/>
            <person name="Bunk B."/>
            <person name="Jeske O."/>
            <person name="Meyerdierks A."/>
            <person name="Storesund J.E."/>
            <person name="Kallscheuer N."/>
            <person name="Luecker S."/>
            <person name="Lage O.M."/>
            <person name="Pohl T."/>
            <person name="Merkel B.J."/>
            <person name="Hornburger P."/>
            <person name="Mueller R.-W."/>
            <person name="Bruemmer F."/>
            <person name="Labrenz M."/>
            <person name="Spormann A.M."/>
            <person name="Op den Camp H."/>
            <person name="Overmann J."/>
            <person name="Amann R."/>
            <person name="Jetten M.S.M."/>
            <person name="Mascher T."/>
            <person name="Medema M.H."/>
            <person name="Devos D.P."/>
            <person name="Kaster A.-K."/>
            <person name="Ovreas L."/>
            <person name="Rohde M."/>
            <person name="Galperin M.Y."/>
            <person name="Jogler C."/>
        </authorList>
    </citation>
    <scope>NUCLEOTIDE SEQUENCE [LARGE SCALE GENOMIC DNA]</scope>
    <source>
        <strain evidence="9 10">K22_7</strain>
    </source>
</reference>
<keyword evidence="4 8" id="KW-0812">Transmembrane</keyword>
<keyword evidence="5 8" id="KW-1133">Transmembrane helix</keyword>
<dbReference type="RefSeq" id="WP_145176629.1">
    <property type="nucleotide sequence ID" value="NZ_CP036525.1"/>
</dbReference>
<name>A0A517NLJ1_9BACT</name>
<dbReference type="Pfam" id="PF09594">
    <property type="entry name" value="GT87"/>
    <property type="match status" value="1"/>
</dbReference>
<dbReference type="GO" id="GO:0005886">
    <property type="term" value="C:plasma membrane"/>
    <property type="evidence" value="ECO:0007669"/>
    <property type="project" value="UniProtKB-SubCell"/>
</dbReference>
<dbReference type="AlphaFoldDB" id="A0A517NLJ1"/>
<dbReference type="InterPro" id="IPR018584">
    <property type="entry name" value="GT87"/>
</dbReference>
<evidence type="ECO:0008006" key="11">
    <source>
        <dbReference type="Google" id="ProtNLM"/>
    </source>
</evidence>
<dbReference type="Proteomes" id="UP000318538">
    <property type="component" value="Chromosome"/>
</dbReference>
<evidence type="ECO:0000256" key="1">
    <source>
        <dbReference type="ARBA" id="ARBA00004651"/>
    </source>
</evidence>
<feature type="transmembrane region" description="Helical" evidence="8">
    <location>
        <begin position="210"/>
        <end position="231"/>
    </location>
</feature>
<feature type="transmembrane region" description="Helical" evidence="8">
    <location>
        <begin position="317"/>
        <end position="335"/>
    </location>
</feature>
<feature type="transmembrane region" description="Helical" evidence="8">
    <location>
        <begin position="365"/>
        <end position="387"/>
    </location>
</feature>
<comment type="subcellular location">
    <subcellularLocation>
        <location evidence="1">Cell membrane</location>
        <topology evidence="1">Multi-pass membrane protein</topology>
    </subcellularLocation>
</comment>
<protein>
    <recommendedName>
        <fullName evidence="11">Polyprenol-phosphate-mannose-dependent alpha-(1-2)-phosphatidylinositol mannoside mannosyltransferase</fullName>
    </recommendedName>
</protein>
<keyword evidence="10" id="KW-1185">Reference proteome</keyword>
<keyword evidence="2" id="KW-1003">Cell membrane</keyword>
<accession>A0A517NLJ1</accession>
<dbReference type="KEGG" id="rlc:K227x_63780"/>
<feature type="transmembrane region" description="Helical" evidence="8">
    <location>
        <begin position="399"/>
        <end position="420"/>
    </location>
</feature>
<keyword evidence="3" id="KW-0808">Transferase</keyword>
<feature type="transmembrane region" description="Helical" evidence="8">
    <location>
        <begin position="288"/>
        <end position="305"/>
    </location>
</feature>
<gene>
    <name evidence="9" type="ORF">K227x_63780</name>
</gene>
<comment type="similarity">
    <text evidence="7">Belongs to the glycosyltransferase 87 family.</text>
</comment>
<evidence type="ECO:0000256" key="8">
    <source>
        <dbReference type="SAM" id="Phobius"/>
    </source>
</evidence>
<proteinExistence type="inferred from homology"/>
<feature type="transmembrane region" description="Helical" evidence="8">
    <location>
        <begin position="341"/>
        <end position="358"/>
    </location>
</feature>